<dbReference type="InterPro" id="IPR004360">
    <property type="entry name" value="Glyas_Fos-R_dOase_dom"/>
</dbReference>
<feature type="domain" description="VOC" evidence="1">
    <location>
        <begin position="140"/>
        <end position="249"/>
    </location>
</feature>
<dbReference type="RefSeq" id="WP_025360906.1">
    <property type="nucleotide sequence ID" value="NZ_BAAABQ010000009.1"/>
</dbReference>
<dbReference type="SUPFAM" id="SSF54593">
    <property type="entry name" value="Glyoxalase/Bleomycin resistance protein/Dihydroxybiphenyl dioxygenase"/>
    <property type="match status" value="2"/>
</dbReference>
<evidence type="ECO:0000313" key="3">
    <source>
        <dbReference type="Proteomes" id="UP000517916"/>
    </source>
</evidence>
<proteinExistence type="predicted"/>
<dbReference type="CDD" id="cd07247">
    <property type="entry name" value="SgaA_N_like"/>
    <property type="match status" value="2"/>
</dbReference>
<protein>
    <recommendedName>
        <fullName evidence="1">VOC domain-containing protein</fullName>
    </recommendedName>
</protein>
<accession>A0ABR6BIC1</accession>
<dbReference type="PANTHER" id="PTHR33993">
    <property type="entry name" value="GLYOXALASE-RELATED"/>
    <property type="match status" value="1"/>
</dbReference>
<dbReference type="Gene3D" id="3.10.180.10">
    <property type="entry name" value="2,3-Dihydroxybiphenyl 1,2-Dioxygenase, domain 1"/>
    <property type="match status" value="2"/>
</dbReference>
<dbReference type="PANTHER" id="PTHR33993:SF14">
    <property type="entry name" value="GB|AAF24581.1"/>
    <property type="match status" value="1"/>
</dbReference>
<organism evidence="2 3">
    <name type="scientific">Kutzneria viridogrisea</name>
    <dbReference type="NCBI Taxonomy" id="47990"/>
    <lineage>
        <taxon>Bacteria</taxon>
        <taxon>Bacillati</taxon>
        <taxon>Actinomycetota</taxon>
        <taxon>Actinomycetes</taxon>
        <taxon>Pseudonocardiales</taxon>
        <taxon>Pseudonocardiaceae</taxon>
        <taxon>Kutzneria</taxon>
    </lineage>
</organism>
<comment type="caution">
    <text evidence="2">The sequence shown here is derived from an EMBL/GenBank/DDBJ whole genome shotgun (WGS) entry which is preliminary data.</text>
</comment>
<dbReference type="InterPro" id="IPR052164">
    <property type="entry name" value="Anthracycline_SecMetBiosynth"/>
</dbReference>
<evidence type="ECO:0000313" key="2">
    <source>
        <dbReference type="EMBL" id="MBA8926334.1"/>
    </source>
</evidence>
<evidence type="ECO:0000259" key="1">
    <source>
        <dbReference type="PROSITE" id="PS51819"/>
    </source>
</evidence>
<dbReference type="InterPro" id="IPR029068">
    <property type="entry name" value="Glyas_Bleomycin-R_OHBP_Dase"/>
</dbReference>
<dbReference type="PROSITE" id="PS51819">
    <property type="entry name" value="VOC"/>
    <property type="match status" value="2"/>
</dbReference>
<gene>
    <name evidence="2" type="ORF">BC739_003533</name>
</gene>
<reference evidence="2 3" key="1">
    <citation type="submission" date="2020-08" db="EMBL/GenBank/DDBJ databases">
        <title>Genomic Encyclopedia of Archaeal and Bacterial Type Strains, Phase II (KMG-II): from individual species to whole genera.</title>
        <authorList>
            <person name="Goeker M."/>
        </authorList>
    </citation>
    <scope>NUCLEOTIDE SEQUENCE [LARGE SCALE GENOMIC DNA]</scope>
    <source>
        <strain evidence="2 3">DSM 43850</strain>
    </source>
</reference>
<sequence length="252" mass="26669">MPEASDYAQGTPCWVDLSTPDIEASKEFYAALFGWQYEVGPPETHGYTQALLRGKTVAGLMQPPPGQDEMPPSWTTYLAAEDAEAALKSVVDNGGQPFTGVIDVRGQGKMWIAADPTGAVFGAWQSGVHRGSQLVNEPGTVIWNELSTGDGPAARDFYAKVFGLEIGAPMGGMDYTTLEVAGRPVGGIGQFPDTIPAWAVYFAVADTDAVADLADEHGATVVNSPKDTTYGRMATIQDPMGALFSLMSVAEQ</sequence>
<keyword evidence="3" id="KW-1185">Reference proteome</keyword>
<name>A0ABR6BIC1_9PSEU</name>
<dbReference type="EMBL" id="JACJID010000002">
    <property type="protein sequence ID" value="MBA8926334.1"/>
    <property type="molecule type" value="Genomic_DNA"/>
</dbReference>
<dbReference type="Proteomes" id="UP000517916">
    <property type="component" value="Unassembled WGS sequence"/>
</dbReference>
<feature type="domain" description="VOC" evidence="1">
    <location>
        <begin position="11"/>
        <end position="126"/>
    </location>
</feature>
<dbReference type="InterPro" id="IPR037523">
    <property type="entry name" value="VOC_core"/>
</dbReference>
<dbReference type="Pfam" id="PF00903">
    <property type="entry name" value="Glyoxalase"/>
    <property type="match status" value="2"/>
</dbReference>